<accession>A0A2N6NPL1</accession>
<comment type="caution">
    <text evidence="2">The sequence shown here is derived from an EMBL/GenBank/DDBJ whole genome shotgun (WGS) entry which is preliminary data.</text>
</comment>
<sequence>MIPATRGVLGWAGVQSQRADPPAPPIPSPPSGFSPSLSPIWPATLGPDFVSAGGFAKDAALPFAHALLVPKVPTSRLPGPDPGF</sequence>
<reference evidence="2 3" key="1">
    <citation type="journal article" date="2016" name="Appl. Microbiol. Biotechnol.">
        <title>Characterization of T-DNA insertion mutants with decreased virulence in the entomopathogenic fungus Beauveria bassiana JEF-007.</title>
        <authorList>
            <person name="Kim S."/>
            <person name="Lee S.J."/>
            <person name="Nai Y.S."/>
            <person name="Yu J.S."/>
            <person name="Lee M.R."/>
            <person name="Yang Y.T."/>
            <person name="Kim J.S."/>
        </authorList>
    </citation>
    <scope>NUCLEOTIDE SEQUENCE [LARGE SCALE GENOMIC DNA]</scope>
    <source>
        <strain evidence="2 3">JEF-007</strain>
    </source>
</reference>
<evidence type="ECO:0000313" key="2">
    <source>
        <dbReference type="EMBL" id="PMB69209.1"/>
    </source>
</evidence>
<dbReference type="Proteomes" id="UP000235728">
    <property type="component" value="Unassembled WGS sequence"/>
</dbReference>
<feature type="compositionally biased region" description="Pro residues" evidence="1">
    <location>
        <begin position="21"/>
        <end position="32"/>
    </location>
</feature>
<evidence type="ECO:0000256" key="1">
    <source>
        <dbReference type="SAM" id="MobiDB-lite"/>
    </source>
</evidence>
<evidence type="ECO:0000313" key="3">
    <source>
        <dbReference type="Proteomes" id="UP000235728"/>
    </source>
</evidence>
<organism evidence="2 3">
    <name type="scientific">Beauveria bassiana</name>
    <name type="common">White muscardine disease fungus</name>
    <name type="synonym">Tritirachium shiotae</name>
    <dbReference type="NCBI Taxonomy" id="176275"/>
    <lineage>
        <taxon>Eukaryota</taxon>
        <taxon>Fungi</taxon>
        <taxon>Dikarya</taxon>
        <taxon>Ascomycota</taxon>
        <taxon>Pezizomycotina</taxon>
        <taxon>Sordariomycetes</taxon>
        <taxon>Hypocreomycetidae</taxon>
        <taxon>Hypocreales</taxon>
        <taxon>Cordycipitaceae</taxon>
        <taxon>Beauveria</taxon>
    </lineage>
</organism>
<proteinExistence type="predicted"/>
<feature type="region of interest" description="Disordered" evidence="1">
    <location>
        <begin position="1"/>
        <end position="37"/>
    </location>
</feature>
<protein>
    <submittedName>
        <fullName evidence="2">Uncharacterized protein</fullName>
    </submittedName>
</protein>
<dbReference type="AlphaFoldDB" id="A0A2N6NPL1"/>
<dbReference type="EMBL" id="MRVG01000004">
    <property type="protein sequence ID" value="PMB69209.1"/>
    <property type="molecule type" value="Genomic_DNA"/>
</dbReference>
<name>A0A2N6NPL1_BEABA</name>
<gene>
    <name evidence="2" type="ORF">BM221_003847</name>
</gene>